<protein>
    <submittedName>
        <fullName evidence="9">Carbohydrate ABC transporter permease</fullName>
    </submittedName>
</protein>
<dbReference type="SUPFAM" id="SSF161098">
    <property type="entry name" value="MetI-like"/>
    <property type="match status" value="1"/>
</dbReference>
<keyword evidence="3" id="KW-1003">Cell membrane</keyword>
<dbReference type="PROSITE" id="PS50928">
    <property type="entry name" value="ABC_TM1"/>
    <property type="match status" value="1"/>
</dbReference>
<comment type="subcellular location">
    <subcellularLocation>
        <location evidence="1 7">Cell membrane</location>
        <topology evidence="1 7">Multi-pass membrane protein</topology>
    </subcellularLocation>
</comment>
<evidence type="ECO:0000256" key="4">
    <source>
        <dbReference type="ARBA" id="ARBA00022692"/>
    </source>
</evidence>
<proteinExistence type="inferred from homology"/>
<dbReference type="Proteomes" id="UP000599312">
    <property type="component" value="Unassembled WGS sequence"/>
</dbReference>
<evidence type="ECO:0000259" key="8">
    <source>
        <dbReference type="PROSITE" id="PS50928"/>
    </source>
</evidence>
<keyword evidence="2 7" id="KW-0813">Transport</keyword>
<evidence type="ECO:0000256" key="2">
    <source>
        <dbReference type="ARBA" id="ARBA00022448"/>
    </source>
</evidence>
<dbReference type="EMBL" id="JADQDO010000011">
    <property type="protein sequence ID" value="MBF9235261.1"/>
    <property type="molecule type" value="Genomic_DNA"/>
</dbReference>
<dbReference type="InterPro" id="IPR035906">
    <property type="entry name" value="MetI-like_sf"/>
</dbReference>
<feature type="transmembrane region" description="Helical" evidence="7">
    <location>
        <begin position="31"/>
        <end position="53"/>
    </location>
</feature>
<dbReference type="Pfam" id="PF00528">
    <property type="entry name" value="BPD_transp_1"/>
    <property type="match status" value="1"/>
</dbReference>
<keyword evidence="5 7" id="KW-1133">Transmembrane helix</keyword>
<gene>
    <name evidence="9" type="ORF">I2H38_17955</name>
</gene>
<sequence length="294" mass="32531">MTTSMNRVLSSGAAVEPEVSRKARPRIRPGALTIHATMILLAFIAIFPVYWMVVSSLKAENEIFSTGLWPSAPSLDNYGFVLSQIPMLRMLANTTVVAGVTAALHVLTGLFAAYALVRWRFRFSGFVYGLIALSWLVPFQVTMIPNYVLASRLGLLDTLAGLIVPHAAAAFAVLMLYHAMKSFPTEIIEAARMDGAKHWRILWEIITPNLRASLASLGILAFISAWNEYFWPLLLSRSIENSVVQIGLQMFMTQEGNLWGPLMAASTLASLPILAIYLLLQRQVIESFMKSGLR</sequence>
<organism evidence="9 10">
    <name type="scientific">Microvirga alba</name>
    <dbReference type="NCBI Taxonomy" id="2791025"/>
    <lineage>
        <taxon>Bacteria</taxon>
        <taxon>Pseudomonadati</taxon>
        <taxon>Pseudomonadota</taxon>
        <taxon>Alphaproteobacteria</taxon>
        <taxon>Hyphomicrobiales</taxon>
        <taxon>Methylobacteriaceae</taxon>
        <taxon>Microvirga</taxon>
    </lineage>
</organism>
<keyword evidence="10" id="KW-1185">Reference proteome</keyword>
<evidence type="ECO:0000313" key="9">
    <source>
        <dbReference type="EMBL" id="MBF9235261.1"/>
    </source>
</evidence>
<keyword evidence="6 7" id="KW-0472">Membrane</keyword>
<reference evidence="9" key="1">
    <citation type="submission" date="2020-11" db="EMBL/GenBank/DDBJ databases">
        <authorList>
            <person name="Kim M.K."/>
        </authorList>
    </citation>
    <scope>NUCLEOTIDE SEQUENCE</scope>
    <source>
        <strain evidence="9">BT350</strain>
    </source>
</reference>
<evidence type="ECO:0000313" key="10">
    <source>
        <dbReference type="Proteomes" id="UP000599312"/>
    </source>
</evidence>
<dbReference type="Gene3D" id="1.10.3720.10">
    <property type="entry name" value="MetI-like"/>
    <property type="match status" value="1"/>
</dbReference>
<comment type="caution">
    <text evidence="9">The sequence shown here is derived from an EMBL/GenBank/DDBJ whole genome shotgun (WGS) entry which is preliminary data.</text>
</comment>
<feature type="transmembrane region" description="Helical" evidence="7">
    <location>
        <begin position="258"/>
        <end position="280"/>
    </location>
</feature>
<accession>A0A931BPV7</accession>
<dbReference type="PANTHER" id="PTHR43744">
    <property type="entry name" value="ABC TRANSPORTER PERMEASE PROTEIN MG189-RELATED-RELATED"/>
    <property type="match status" value="1"/>
</dbReference>
<evidence type="ECO:0000256" key="5">
    <source>
        <dbReference type="ARBA" id="ARBA00022989"/>
    </source>
</evidence>
<dbReference type="GO" id="GO:0055085">
    <property type="term" value="P:transmembrane transport"/>
    <property type="evidence" value="ECO:0007669"/>
    <property type="project" value="InterPro"/>
</dbReference>
<comment type="similarity">
    <text evidence="7">Belongs to the binding-protein-dependent transport system permease family.</text>
</comment>
<feature type="transmembrane region" description="Helical" evidence="7">
    <location>
        <begin position="96"/>
        <end position="117"/>
    </location>
</feature>
<dbReference type="AlphaFoldDB" id="A0A931BPV7"/>
<evidence type="ECO:0000256" key="1">
    <source>
        <dbReference type="ARBA" id="ARBA00004651"/>
    </source>
</evidence>
<dbReference type="CDD" id="cd06261">
    <property type="entry name" value="TM_PBP2"/>
    <property type="match status" value="1"/>
</dbReference>
<keyword evidence="4 7" id="KW-0812">Transmembrane</keyword>
<name>A0A931BPV7_9HYPH</name>
<evidence type="ECO:0000256" key="7">
    <source>
        <dbReference type="RuleBase" id="RU363032"/>
    </source>
</evidence>
<feature type="transmembrane region" description="Helical" evidence="7">
    <location>
        <begin position="126"/>
        <end position="147"/>
    </location>
</feature>
<dbReference type="PANTHER" id="PTHR43744:SF12">
    <property type="entry name" value="ABC TRANSPORTER PERMEASE PROTEIN MG189-RELATED"/>
    <property type="match status" value="1"/>
</dbReference>
<dbReference type="InterPro" id="IPR000515">
    <property type="entry name" value="MetI-like"/>
</dbReference>
<evidence type="ECO:0000256" key="6">
    <source>
        <dbReference type="ARBA" id="ARBA00023136"/>
    </source>
</evidence>
<dbReference type="GO" id="GO:0005886">
    <property type="term" value="C:plasma membrane"/>
    <property type="evidence" value="ECO:0007669"/>
    <property type="project" value="UniProtKB-SubCell"/>
</dbReference>
<feature type="domain" description="ABC transmembrane type-1" evidence="8">
    <location>
        <begin position="91"/>
        <end position="280"/>
    </location>
</feature>
<feature type="transmembrane region" description="Helical" evidence="7">
    <location>
        <begin position="159"/>
        <end position="180"/>
    </location>
</feature>
<feature type="transmembrane region" description="Helical" evidence="7">
    <location>
        <begin position="201"/>
        <end position="226"/>
    </location>
</feature>
<evidence type="ECO:0000256" key="3">
    <source>
        <dbReference type="ARBA" id="ARBA00022475"/>
    </source>
</evidence>